<evidence type="ECO:0000256" key="8">
    <source>
        <dbReference type="ARBA" id="ARBA00023235"/>
    </source>
</evidence>
<accession>A0A6J4VGU0</accession>
<feature type="binding site" evidence="9 13">
    <location>
        <position position="459"/>
    </location>
    <ligand>
        <name>Mn(2+)</name>
        <dbReference type="ChEBI" id="CHEBI:29035"/>
        <label>2</label>
    </ligand>
</feature>
<keyword evidence="6 9" id="KW-0324">Glycolysis</keyword>
<dbReference type="UniPathway" id="UPA00109">
    <property type="reaction ID" value="UER00186"/>
</dbReference>
<dbReference type="InterPro" id="IPR017850">
    <property type="entry name" value="Alkaline_phosphatase_core_sf"/>
</dbReference>
<comment type="function">
    <text evidence="2 9">Catalyzes the interconversion of 2-phosphoglycerate and 3-phosphoglycerate.</text>
</comment>
<evidence type="ECO:0000256" key="5">
    <source>
        <dbReference type="ARBA" id="ARBA00022723"/>
    </source>
</evidence>
<dbReference type="FunFam" id="3.40.1450.10:FF:000002">
    <property type="entry name" value="2,3-bisphosphoglycerate-independent phosphoglycerate mutase"/>
    <property type="match status" value="1"/>
</dbReference>
<evidence type="ECO:0000256" key="2">
    <source>
        <dbReference type="ARBA" id="ARBA00002315"/>
    </source>
</evidence>
<feature type="domain" description="Metalloenzyme" evidence="14">
    <location>
        <begin position="21"/>
        <end position="518"/>
    </location>
</feature>
<feature type="binding site" evidence="9 13">
    <location>
        <position position="458"/>
    </location>
    <ligand>
        <name>Mn(2+)</name>
        <dbReference type="ChEBI" id="CHEBI:29035"/>
        <label>2</label>
    </ligand>
</feature>
<evidence type="ECO:0000256" key="11">
    <source>
        <dbReference type="PIRSR" id="PIRSR001492-1"/>
    </source>
</evidence>
<feature type="binding site" evidence="9 13">
    <location>
        <position position="477"/>
    </location>
    <ligand>
        <name>Mn(2+)</name>
        <dbReference type="ChEBI" id="CHEBI:29035"/>
        <label>1</label>
    </ligand>
</feature>
<feature type="binding site" evidence="9 12">
    <location>
        <begin position="276"/>
        <end position="279"/>
    </location>
    <ligand>
        <name>substrate</name>
    </ligand>
</feature>
<evidence type="ECO:0000256" key="12">
    <source>
        <dbReference type="PIRSR" id="PIRSR001492-2"/>
    </source>
</evidence>
<feature type="binding site" evidence="9 13">
    <location>
        <position position="417"/>
    </location>
    <ligand>
        <name>Mn(2+)</name>
        <dbReference type="ChEBI" id="CHEBI:29035"/>
        <label>1</label>
    </ligand>
</feature>
<dbReference type="InterPro" id="IPR011258">
    <property type="entry name" value="BPG-indep_PGM_N"/>
</dbReference>
<feature type="binding site" evidence="9 12">
    <location>
        <position position="350"/>
    </location>
    <ligand>
        <name>substrate</name>
    </ligand>
</feature>
<gene>
    <name evidence="9" type="primary">gpmI</name>
    <name evidence="16" type="ORF">AVDCRST_MAG59-4406</name>
</gene>
<dbReference type="AlphaFoldDB" id="A0A6J4VGU0"/>
<dbReference type="PANTHER" id="PTHR31637:SF0">
    <property type="entry name" value="2,3-BISPHOSPHOGLYCERATE-INDEPENDENT PHOSPHOGLYCERATE MUTASE"/>
    <property type="match status" value="1"/>
</dbReference>
<dbReference type="HAMAP" id="MF_01038">
    <property type="entry name" value="GpmI"/>
    <property type="match status" value="1"/>
</dbReference>
<dbReference type="EC" id="5.4.2.12" evidence="9 10"/>
<dbReference type="GO" id="GO:0006007">
    <property type="term" value="P:glucose catabolic process"/>
    <property type="evidence" value="ECO:0007669"/>
    <property type="project" value="InterPro"/>
</dbReference>
<comment type="similarity">
    <text evidence="4 9">Belongs to the BPG-independent phosphoglycerate mutase family.</text>
</comment>
<comment type="subunit">
    <text evidence="9">Monomer.</text>
</comment>
<keyword evidence="8 9" id="KW-0413">Isomerase</keyword>
<feature type="binding site" evidence="9 13">
    <location>
        <position position="421"/>
    </location>
    <ligand>
        <name>Mn(2+)</name>
        <dbReference type="ChEBI" id="CHEBI:29035"/>
        <label>1</label>
    </ligand>
</feature>
<evidence type="ECO:0000256" key="7">
    <source>
        <dbReference type="ARBA" id="ARBA00023211"/>
    </source>
</evidence>
<dbReference type="SUPFAM" id="SSF64158">
    <property type="entry name" value="2,3-Bisphosphoglycerate-independent phosphoglycerate mutase, substrate-binding domain"/>
    <property type="match status" value="1"/>
</dbReference>
<comment type="pathway">
    <text evidence="3 9">Carbohydrate degradation; glycolysis; pyruvate from D-glyceraldehyde 3-phosphate: step 3/5.</text>
</comment>
<evidence type="ECO:0000313" key="16">
    <source>
        <dbReference type="EMBL" id="CAA9578055.1"/>
    </source>
</evidence>
<dbReference type="Pfam" id="PF06415">
    <property type="entry name" value="iPGM_N"/>
    <property type="match status" value="1"/>
</dbReference>
<feature type="binding site" evidence="9 12">
    <location>
        <begin position="169"/>
        <end position="170"/>
    </location>
    <ligand>
        <name>substrate</name>
    </ligand>
</feature>
<feature type="active site" description="Phosphoserine intermediate" evidence="9 11">
    <location>
        <position position="78"/>
    </location>
</feature>
<dbReference type="Pfam" id="PF01676">
    <property type="entry name" value="Metalloenzyme"/>
    <property type="match status" value="1"/>
</dbReference>
<dbReference type="GO" id="GO:0005829">
    <property type="term" value="C:cytosol"/>
    <property type="evidence" value="ECO:0007669"/>
    <property type="project" value="TreeGrafter"/>
</dbReference>
<dbReference type="CDD" id="cd16010">
    <property type="entry name" value="iPGM"/>
    <property type="match status" value="1"/>
</dbReference>
<proteinExistence type="inferred from homology"/>
<keyword evidence="7 9" id="KW-0464">Manganese</keyword>
<comment type="catalytic activity">
    <reaction evidence="1 9">
        <text>(2R)-2-phosphoglycerate = (2R)-3-phosphoglycerate</text>
        <dbReference type="Rhea" id="RHEA:15901"/>
        <dbReference type="ChEBI" id="CHEBI:58272"/>
        <dbReference type="ChEBI" id="CHEBI:58289"/>
        <dbReference type="EC" id="5.4.2.12"/>
    </reaction>
</comment>
<evidence type="ECO:0000256" key="10">
    <source>
        <dbReference type="NCBIfam" id="TIGR01307"/>
    </source>
</evidence>
<dbReference type="GO" id="GO:0004619">
    <property type="term" value="F:phosphoglycerate mutase activity"/>
    <property type="evidence" value="ECO:0007669"/>
    <property type="project" value="UniProtKB-UniRule"/>
</dbReference>
<keyword evidence="5 9" id="KW-0479">Metal-binding</keyword>
<evidence type="ECO:0000256" key="1">
    <source>
        <dbReference type="ARBA" id="ARBA00000370"/>
    </source>
</evidence>
<sequence length="537" mass="56462">MVETERSEPAGDPSPWSPIRPVTLVVLDGWGLGRDEPGNAVLAAETPTMDRLWEAYPHATLETSGEDVGLPAGQMGNSEVGHLNLGAGFVPYQWLTRIDKAVAQGDLARNPALATLFAHLRRTGGTLHLLGLLSDGGVHSHVRHLEALLRLASVEDIPDVVVHAFTDGRDTAPTAGAGFVRDLEAFLAGLGIGRVATVSGRYWAMDRDHRWERTRAAYGAIVLGRGEEAETAAAAVGRAHAGGVTDEFVPPTVIVPAGGALPAVRPGDAVLFFNFRADRGRQLLAALVDPAFAGWDRGPAVPNLAVATMTRYVEALPAAALFEPHDVVWPLARVISGAGLAQFHAAETEKYAHVTFFFNGGREEPYPGEERSLVPSPKVATYDLEPGMSAAPLTEAVVAALRSGRYAFLVVNYANGDMVGHTGVFAAAKAAIETVDRCLADVVAATLAAGGALLVTADHGNAEEMVDRETGQPMTAHTTNPVPLVLVAPDGHALRHAELRQDGRLAAVAPTVLAMLGLPTPPAMTEPGLIVEAPSQD</sequence>
<organism evidence="16">
    <name type="scientific">uncultured Thermomicrobiales bacterium</name>
    <dbReference type="NCBI Taxonomy" id="1645740"/>
    <lineage>
        <taxon>Bacteria</taxon>
        <taxon>Pseudomonadati</taxon>
        <taxon>Thermomicrobiota</taxon>
        <taxon>Thermomicrobia</taxon>
        <taxon>Thermomicrobiales</taxon>
        <taxon>environmental samples</taxon>
    </lineage>
</organism>
<evidence type="ECO:0000259" key="15">
    <source>
        <dbReference type="Pfam" id="PF06415"/>
    </source>
</evidence>
<dbReference type="EMBL" id="CADCWF010000320">
    <property type="protein sequence ID" value="CAA9578055.1"/>
    <property type="molecule type" value="Genomic_DNA"/>
</dbReference>
<dbReference type="InterPro" id="IPR036646">
    <property type="entry name" value="PGAM_B_sf"/>
</dbReference>
<dbReference type="NCBIfam" id="TIGR01307">
    <property type="entry name" value="pgm_bpd_ind"/>
    <property type="match status" value="1"/>
</dbReference>
<feature type="binding site" evidence="9 12">
    <location>
        <position position="207"/>
    </location>
    <ligand>
        <name>substrate</name>
    </ligand>
</feature>
<evidence type="ECO:0000259" key="14">
    <source>
        <dbReference type="Pfam" id="PF01676"/>
    </source>
</evidence>
<dbReference type="PANTHER" id="PTHR31637">
    <property type="entry name" value="2,3-BISPHOSPHOGLYCERATE-INDEPENDENT PHOSPHOGLYCERATE MUTASE"/>
    <property type="match status" value="1"/>
</dbReference>
<evidence type="ECO:0000256" key="3">
    <source>
        <dbReference type="ARBA" id="ARBA00004798"/>
    </source>
</evidence>
<dbReference type="InterPro" id="IPR006124">
    <property type="entry name" value="Metalloenzyme"/>
</dbReference>
<reference evidence="16" key="1">
    <citation type="submission" date="2020-02" db="EMBL/GenBank/DDBJ databases">
        <authorList>
            <person name="Meier V. D."/>
        </authorList>
    </citation>
    <scope>NUCLEOTIDE SEQUENCE</scope>
    <source>
        <strain evidence="16">AVDCRST_MAG59</strain>
    </source>
</reference>
<feature type="binding site" evidence="9 13">
    <location>
        <position position="28"/>
    </location>
    <ligand>
        <name>Mn(2+)</name>
        <dbReference type="ChEBI" id="CHEBI:29035"/>
        <label>2</label>
    </ligand>
</feature>
<feature type="binding site" evidence="9 12">
    <location>
        <position position="139"/>
    </location>
    <ligand>
        <name>substrate</name>
    </ligand>
</feature>
<dbReference type="Gene3D" id="3.40.1450.10">
    <property type="entry name" value="BPG-independent phosphoglycerate mutase, domain B"/>
    <property type="match status" value="1"/>
</dbReference>
<dbReference type="InterPro" id="IPR005995">
    <property type="entry name" value="Pgm_bpd_ind"/>
</dbReference>
<feature type="domain" description="BPG-independent PGAM N-terminal" evidence="15">
    <location>
        <begin position="98"/>
        <end position="313"/>
    </location>
</feature>
<dbReference type="GO" id="GO:0006096">
    <property type="term" value="P:glycolytic process"/>
    <property type="evidence" value="ECO:0007669"/>
    <property type="project" value="UniProtKB-UniRule"/>
</dbReference>
<evidence type="ECO:0000256" key="13">
    <source>
        <dbReference type="PIRSR" id="PIRSR001492-3"/>
    </source>
</evidence>
<evidence type="ECO:0000256" key="6">
    <source>
        <dbReference type="ARBA" id="ARBA00023152"/>
    </source>
</evidence>
<evidence type="ECO:0000256" key="4">
    <source>
        <dbReference type="ARBA" id="ARBA00008819"/>
    </source>
</evidence>
<dbReference type="Gene3D" id="3.40.720.10">
    <property type="entry name" value="Alkaline Phosphatase, subunit A"/>
    <property type="match status" value="1"/>
</dbReference>
<dbReference type="SUPFAM" id="SSF53649">
    <property type="entry name" value="Alkaline phosphatase-like"/>
    <property type="match status" value="1"/>
</dbReference>
<name>A0A6J4VGU0_9BACT</name>
<comment type="cofactor">
    <cofactor evidence="9">
        <name>Mn(2+)</name>
        <dbReference type="ChEBI" id="CHEBI:29035"/>
    </cofactor>
    <text evidence="9">Binds 2 manganese ions per subunit.</text>
</comment>
<protein>
    <recommendedName>
        <fullName evidence="9 10">2,3-bisphosphoglycerate-independent phosphoglycerate mutase</fullName>
        <shortName evidence="9">BPG-independent PGAM</shortName>
        <shortName evidence="9">Phosphoglyceromutase</shortName>
        <shortName evidence="9">iPGM</shortName>
        <ecNumber evidence="9 10">5.4.2.12</ecNumber>
    </recommendedName>
</protein>
<evidence type="ECO:0000256" key="9">
    <source>
        <dbReference type="HAMAP-Rule" id="MF_01038"/>
    </source>
</evidence>
<feature type="binding site" evidence="9 13">
    <location>
        <position position="78"/>
    </location>
    <ligand>
        <name>Mn(2+)</name>
        <dbReference type="ChEBI" id="CHEBI:29035"/>
        <label>2</label>
    </ligand>
</feature>
<dbReference type="PIRSF" id="PIRSF001492">
    <property type="entry name" value="IPGAM"/>
    <property type="match status" value="1"/>
</dbReference>
<feature type="binding site" evidence="9 12">
    <location>
        <position position="201"/>
    </location>
    <ligand>
        <name>substrate</name>
    </ligand>
</feature>
<dbReference type="GO" id="GO:0030145">
    <property type="term" value="F:manganese ion binding"/>
    <property type="evidence" value="ECO:0007669"/>
    <property type="project" value="UniProtKB-UniRule"/>
</dbReference>